<protein>
    <recommendedName>
        <fullName evidence="3">LysM domain-containing protein</fullName>
    </recommendedName>
</protein>
<accession>A0ABP8GMQ3</accession>
<dbReference type="RefSeq" id="WP_345254964.1">
    <property type="nucleotide sequence ID" value="NZ_BAABGY010000006.1"/>
</dbReference>
<dbReference type="CDD" id="cd00118">
    <property type="entry name" value="LysM"/>
    <property type="match status" value="1"/>
</dbReference>
<organism evidence="4 5">
    <name type="scientific">Flaviaesturariibacter amylovorans</name>
    <dbReference type="NCBI Taxonomy" id="1084520"/>
    <lineage>
        <taxon>Bacteria</taxon>
        <taxon>Pseudomonadati</taxon>
        <taxon>Bacteroidota</taxon>
        <taxon>Chitinophagia</taxon>
        <taxon>Chitinophagales</taxon>
        <taxon>Chitinophagaceae</taxon>
        <taxon>Flaviaestuariibacter</taxon>
    </lineage>
</organism>
<comment type="caution">
    <text evidence="4">The sequence shown here is derived from an EMBL/GenBank/DDBJ whole genome shotgun (WGS) entry which is preliminary data.</text>
</comment>
<sequence length="331" mass="34670">MKRSIILLAFLCLSYWGFSQDLVVQHGDKGPHLVHTVAAKETFYALGRAYSIAPKEIAAFNGLDMANGLNVGQTVLIPLTAANFSQASGAQGRAVHYVVGEKEGLFRVSSKNGKVLMADLRKWNNLKSDAIVVGQKLVVGYLGGSATGATGAGAAGTTPGATAATPPAGSGTATPPKVDPPVKNDTPVKNDPPAVDPNTPPRKVETVTPPAVAGNPPRTAVSDGRGGFFKTHYEQQLRTQNAGKDQNAIAGIFKTASGWQDMKYYILMDGAEPGTIVKVVNVTNSKTVYAKVLGGMSGIRQNTGFDVRLSNAAASVLETGDAEKFTVRVVY</sequence>
<feature type="signal peptide" evidence="2">
    <location>
        <begin position="1"/>
        <end position="19"/>
    </location>
</feature>
<evidence type="ECO:0000256" key="2">
    <source>
        <dbReference type="SAM" id="SignalP"/>
    </source>
</evidence>
<dbReference type="InterPro" id="IPR036779">
    <property type="entry name" value="LysM_dom_sf"/>
</dbReference>
<reference evidence="5" key="1">
    <citation type="journal article" date="2019" name="Int. J. Syst. Evol. Microbiol.">
        <title>The Global Catalogue of Microorganisms (GCM) 10K type strain sequencing project: providing services to taxonomists for standard genome sequencing and annotation.</title>
        <authorList>
            <consortium name="The Broad Institute Genomics Platform"/>
            <consortium name="The Broad Institute Genome Sequencing Center for Infectious Disease"/>
            <person name="Wu L."/>
            <person name="Ma J."/>
        </authorList>
    </citation>
    <scope>NUCLEOTIDE SEQUENCE [LARGE SCALE GENOMIC DNA]</scope>
    <source>
        <strain evidence="5">JCM 17919</strain>
    </source>
</reference>
<dbReference type="Gene3D" id="3.10.350.10">
    <property type="entry name" value="LysM domain"/>
    <property type="match status" value="2"/>
</dbReference>
<proteinExistence type="predicted"/>
<dbReference type="PROSITE" id="PS51782">
    <property type="entry name" value="LYSM"/>
    <property type="match status" value="2"/>
</dbReference>
<feature type="domain" description="LysM" evidence="3">
    <location>
        <begin position="95"/>
        <end position="139"/>
    </location>
</feature>
<name>A0ABP8GMQ3_9BACT</name>
<dbReference type="SUPFAM" id="SSF54106">
    <property type="entry name" value="LysM domain"/>
    <property type="match status" value="2"/>
</dbReference>
<dbReference type="Pfam" id="PF01476">
    <property type="entry name" value="LysM"/>
    <property type="match status" value="2"/>
</dbReference>
<evidence type="ECO:0000256" key="1">
    <source>
        <dbReference type="SAM" id="MobiDB-lite"/>
    </source>
</evidence>
<keyword evidence="5" id="KW-1185">Reference proteome</keyword>
<feature type="domain" description="LysM" evidence="3">
    <location>
        <begin position="33"/>
        <end position="77"/>
    </location>
</feature>
<gene>
    <name evidence="4" type="ORF">GCM10023184_16350</name>
</gene>
<dbReference type="EMBL" id="BAABGY010000006">
    <property type="protein sequence ID" value="GAA4327229.1"/>
    <property type="molecule type" value="Genomic_DNA"/>
</dbReference>
<dbReference type="InterPro" id="IPR018392">
    <property type="entry name" value="LysM"/>
</dbReference>
<feature type="chain" id="PRO_5046579403" description="LysM domain-containing protein" evidence="2">
    <location>
        <begin position="20"/>
        <end position="331"/>
    </location>
</feature>
<evidence type="ECO:0000259" key="3">
    <source>
        <dbReference type="PROSITE" id="PS51782"/>
    </source>
</evidence>
<feature type="compositionally biased region" description="Low complexity" evidence="1">
    <location>
        <begin position="155"/>
        <end position="176"/>
    </location>
</feature>
<dbReference type="SMART" id="SM00257">
    <property type="entry name" value="LysM"/>
    <property type="match status" value="2"/>
</dbReference>
<evidence type="ECO:0000313" key="5">
    <source>
        <dbReference type="Proteomes" id="UP001501725"/>
    </source>
</evidence>
<feature type="region of interest" description="Disordered" evidence="1">
    <location>
        <begin position="150"/>
        <end position="224"/>
    </location>
</feature>
<dbReference type="Proteomes" id="UP001501725">
    <property type="component" value="Unassembled WGS sequence"/>
</dbReference>
<keyword evidence="2" id="KW-0732">Signal</keyword>
<evidence type="ECO:0000313" key="4">
    <source>
        <dbReference type="EMBL" id="GAA4327229.1"/>
    </source>
</evidence>